<gene>
    <name evidence="2" type="ORF">BCR26_13605</name>
</gene>
<proteinExistence type="predicted"/>
<keyword evidence="1" id="KW-0472">Membrane</keyword>
<name>A0A1E5KWN1_9ENTE</name>
<dbReference type="EMBL" id="MIEK01000024">
    <property type="protein sequence ID" value="OEH82280.1"/>
    <property type="molecule type" value="Genomic_DNA"/>
</dbReference>
<protein>
    <submittedName>
        <fullName evidence="2">Uncharacterized protein</fullName>
    </submittedName>
</protein>
<accession>A0A1E5KWN1</accession>
<keyword evidence="1" id="KW-0812">Transmembrane</keyword>
<evidence type="ECO:0000256" key="1">
    <source>
        <dbReference type="SAM" id="Phobius"/>
    </source>
</evidence>
<organism evidence="2 3">
    <name type="scientific">Enterococcus rivorum</name>
    <dbReference type="NCBI Taxonomy" id="762845"/>
    <lineage>
        <taxon>Bacteria</taxon>
        <taxon>Bacillati</taxon>
        <taxon>Bacillota</taxon>
        <taxon>Bacilli</taxon>
        <taxon>Lactobacillales</taxon>
        <taxon>Enterococcaceae</taxon>
        <taxon>Enterococcus</taxon>
    </lineage>
</organism>
<keyword evidence="1" id="KW-1133">Transmembrane helix</keyword>
<dbReference type="AlphaFoldDB" id="A0A1E5KWN1"/>
<keyword evidence="3" id="KW-1185">Reference proteome</keyword>
<dbReference type="STRING" id="762845.BCR26_13605"/>
<feature type="transmembrane region" description="Helical" evidence="1">
    <location>
        <begin position="21"/>
        <end position="47"/>
    </location>
</feature>
<dbReference type="Proteomes" id="UP000095256">
    <property type="component" value="Unassembled WGS sequence"/>
</dbReference>
<evidence type="ECO:0000313" key="3">
    <source>
        <dbReference type="Proteomes" id="UP000095256"/>
    </source>
</evidence>
<reference evidence="2 3" key="1">
    <citation type="submission" date="2016-09" db="EMBL/GenBank/DDBJ databases">
        <authorList>
            <person name="Capua I."/>
            <person name="De Benedictis P."/>
            <person name="Joannis T."/>
            <person name="Lombin L.H."/>
            <person name="Cattoli G."/>
        </authorList>
    </citation>
    <scope>NUCLEOTIDE SEQUENCE [LARGE SCALE GENOMIC DNA]</scope>
    <source>
        <strain evidence="2 3">LMG 25899</strain>
    </source>
</reference>
<sequence>MERLIRMTEKAKWTALLFCDLLLFLLALNINNYFLYFIVILLSLWIYKEGNPIIFKEYEERKKQKLVEYQKIKDSASSTVKSK</sequence>
<evidence type="ECO:0000313" key="2">
    <source>
        <dbReference type="EMBL" id="OEH82280.1"/>
    </source>
</evidence>
<comment type="caution">
    <text evidence="2">The sequence shown here is derived from an EMBL/GenBank/DDBJ whole genome shotgun (WGS) entry which is preliminary data.</text>
</comment>